<organism evidence="2">
    <name type="scientific">Symploca sp. SIO1C4</name>
    <dbReference type="NCBI Taxonomy" id="2607765"/>
    <lineage>
        <taxon>Bacteria</taxon>
        <taxon>Bacillati</taxon>
        <taxon>Cyanobacteriota</taxon>
        <taxon>Cyanophyceae</taxon>
        <taxon>Coleofasciculales</taxon>
        <taxon>Coleofasciculaceae</taxon>
        <taxon>Symploca</taxon>
    </lineage>
</organism>
<protein>
    <submittedName>
        <fullName evidence="2">IS1634 family transposase</fullName>
    </submittedName>
</protein>
<dbReference type="PANTHER" id="PTHR34614">
    <property type="match status" value="1"/>
</dbReference>
<dbReference type="PANTHER" id="PTHR34614:SF2">
    <property type="entry name" value="TRANSPOSASE IS4-LIKE DOMAIN-CONTAINING PROTEIN"/>
    <property type="match status" value="1"/>
</dbReference>
<evidence type="ECO:0000259" key="1">
    <source>
        <dbReference type="Pfam" id="PF01609"/>
    </source>
</evidence>
<dbReference type="GO" id="GO:0004803">
    <property type="term" value="F:transposase activity"/>
    <property type="evidence" value="ECO:0007669"/>
    <property type="project" value="InterPro"/>
</dbReference>
<dbReference type="GO" id="GO:0006313">
    <property type="term" value="P:DNA transposition"/>
    <property type="evidence" value="ECO:0007669"/>
    <property type="project" value="InterPro"/>
</dbReference>
<dbReference type="AlphaFoldDB" id="A0A6B3N8S2"/>
<name>A0A6B3N8S2_9CYAN</name>
<dbReference type="EMBL" id="JAAHFQ010000159">
    <property type="protein sequence ID" value="NER28000.1"/>
    <property type="molecule type" value="Genomic_DNA"/>
</dbReference>
<dbReference type="GO" id="GO:0003677">
    <property type="term" value="F:DNA binding"/>
    <property type="evidence" value="ECO:0007669"/>
    <property type="project" value="InterPro"/>
</dbReference>
<dbReference type="InterPro" id="IPR047654">
    <property type="entry name" value="IS1634_transpos"/>
</dbReference>
<dbReference type="Pfam" id="PF01609">
    <property type="entry name" value="DDE_Tnp_1"/>
    <property type="match status" value="1"/>
</dbReference>
<proteinExistence type="predicted"/>
<feature type="domain" description="Transposase IS4-like" evidence="1">
    <location>
        <begin position="190"/>
        <end position="471"/>
    </location>
</feature>
<comment type="caution">
    <text evidence="2">The sequence shown here is derived from an EMBL/GenBank/DDBJ whole genome shotgun (WGS) entry which is preliminary data.</text>
</comment>
<dbReference type="NCBIfam" id="NF033559">
    <property type="entry name" value="transpos_IS1634"/>
    <property type="match status" value="1"/>
</dbReference>
<gene>
    <name evidence="2" type="ORF">F6J89_10270</name>
</gene>
<reference evidence="2" key="1">
    <citation type="submission" date="2019-11" db="EMBL/GenBank/DDBJ databases">
        <title>Genomic insights into an expanded diversity of filamentous marine cyanobacteria reveals the extraordinary biosynthetic potential of Moorea and Okeania.</title>
        <authorList>
            <person name="Ferreira Leao T."/>
            <person name="Wang M."/>
            <person name="Moss N."/>
            <person name="Da Silva R."/>
            <person name="Sanders J."/>
            <person name="Nurk S."/>
            <person name="Gurevich A."/>
            <person name="Humphrey G."/>
            <person name="Reher R."/>
            <person name="Zhu Q."/>
            <person name="Belda-Ferre P."/>
            <person name="Glukhov E."/>
            <person name="Rex R."/>
            <person name="Dorrestein P.C."/>
            <person name="Knight R."/>
            <person name="Pevzner P."/>
            <person name="Gerwick W.H."/>
            <person name="Gerwick L."/>
        </authorList>
    </citation>
    <scope>NUCLEOTIDE SEQUENCE</scope>
    <source>
        <strain evidence="2">SIO1C4</strain>
    </source>
</reference>
<evidence type="ECO:0000313" key="2">
    <source>
        <dbReference type="EMBL" id="NER28000.1"/>
    </source>
</evidence>
<sequence length="580" mass="65423">MYIERVPNRNSPPAVLLRESYREGDKVRKRTVANLSKLPDEVIDNLRIVLKGGVAIENYGDAFQITRSLPHGHVAAVLGTINKLKLPALIDSKYSRNRSLILAMIVARILNPRSKLATARGLNQETCFSSLSKLLKLEYADEDELYEALDWLLSRQVEIENQLANQHLSEGSLVLYDVSSSYFEGKNCPLAKYGYSRDKKKGKLQIVFGLLCNKEGCPIAVEVFSGNTNNTETLGKQIEKVRSRFGLRRVVWVGDRGMITQTRINLELTEKEGIDWITALRGSQIRKLAEVEVIQLGLFDQTNLVELESSFYPGERLIACRNPIVAQSNQLKREQLLQATEKELESIVAATNREKRALIGADKIGLRVGKVINRYQVGKFFNLEITETSFSYSRKKDLLSVEAALDGLYVICTSVDAQILDAPATVRTYKNLSVVKQAFRAYKTMDLKVRPIYHHLEHRVRAHVFLCMLAYYVEWHIKQALTPMLFVEVESELALLASSDVVPQAKRSKKALSKARKQKTPDNLPVHSFSTMMADLGTITLNTINTRIEGKDITFEKITQPTPLQQKAIELLNVSLVCTQ</sequence>
<accession>A0A6B3N8S2</accession>
<dbReference type="InterPro" id="IPR002559">
    <property type="entry name" value="Transposase_11"/>
</dbReference>